<dbReference type="InterPro" id="IPR029787">
    <property type="entry name" value="Nucleotide_cyclase"/>
</dbReference>
<dbReference type="Gene3D" id="3.30.70.270">
    <property type="match status" value="1"/>
</dbReference>
<comment type="cofactor">
    <cofactor evidence="1">
        <name>Mg(2+)</name>
        <dbReference type="ChEBI" id="CHEBI:18420"/>
    </cofactor>
</comment>
<dbReference type="AlphaFoldDB" id="A0A1R4B7S4"/>
<comment type="catalytic activity">
    <reaction evidence="3">
        <text>2 GTP = 3',3'-c-di-GMP + 2 diphosphate</text>
        <dbReference type="Rhea" id="RHEA:24898"/>
        <dbReference type="ChEBI" id="CHEBI:33019"/>
        <dbReference type="ChEBI" id="CHEBI:37565"/>
        <dbReference type="ChEBI" id="CHEBI:58805"/>
        <dbReference type="EC" id="2.7.7.65"/>
    </reaction>
</comment>
<dbReference type="InterPro" id="IPR000014">
    <property type="entry name" value="PAS"/>
</dbReference>
<dbReference type="PROSITE" id="PS50887">
    <property type="entry name" value="GGDEF"/>
    <property type="match status" value="1"/>
</dbReference>
<reference evidence="5 6" key="1">
    <citation type="submission" date="2017-02" db="EMBL/GenBank/DDBJ databases">
        <authorList>
            <person name="Peterson S.W."/>
        </authorList>
    </citation>
    <scope>NUCLEOTIDE SEQUENCE [LARGE SCALE GENOMIC DNA]</scope>
    <source>
        <strain evidence="5 6">CECT 9027</strain>
    </source>
</reference>
<evidence type="ECO:0000256" key="3">
    <source>
        <dbReference type="ARBA" id="ARBA00034247"/>
    </source>
</evidence>
<sequence>MKTDLFPCGLMITSLHDQTILHTNEYFDKEFGYTEEALISQPVSYLFTRASIIFLENYLYPMLIQDRVISEIQIMLVTADKNRIPVTVNATLDEDNLVRWALFCSINRDKLYQELIDTKNKLEQQTQELTILSSTDDLTGLLNRREASNRANKMIEQTKRNDIALSFVLLDIDFFKKINDTYGHQEGDRVLVELAKKLENTARSCDIVSRWGGEEFLIVLYNTPTNQAQAFCQRLHQAIDMIKVGKETLKVSIGVSCYQKEIQDNQKIDSIIRQADNALYCAKQKGRNQTYVF</sequence>
<keyword evidence="5" id="KW-0808">Transferase</keyword>
<dbReference type="NCBIfam" id="TIGR00254">
    <property type="entry name" value="GGDEF"/>
    <property type="match status" value="1"/>
</dbReference>
<dbReference type="FunFam" id="3.30.70.270:FF:000001">
    <property type="entry name" value="Diguanylate cyclase domain protein"/>
    <property type="match status" value="1"/>
</dbReference>
<dbReference type="PANTHER" id="PTHR45138:SF9">
    <property type="entry name" value="DIGUANYLATE CYCLASE DGCM-RELATED"/>
    <property type="match status" value="1"/>
</dbReference>
<dbReference type="SMART" id="SM00267">
    <property type="entry name" value="GGDEF"/>
    <property type="match status" value="1"/>
</dbReference>
<dbReference type="Proteomes" id="UP000189475">
    <property type="component" value="Unassembled WGS sequence"/>
</dbReference>
<dbReference type="STRING" id="1918946.VPAL9027_02976"/>
<name>A0A1R4B7S4_9VIBR</name>
<dbReference type="SUPFAM" id="SSF55073">
    <property type="entry name" value="Nucleotide cyclase"/>
    <property type="match status" value="1"/>
</dbReference>
<keyword evidence="6" id="KW-1185">Reference proteome</keyword>
<dbReference type="Gene3D" id="3.30.450.20">
    <property type="entry name" value="PAS domain"/>
    <property type="match status" value="1"/>
</dbReference>
<evidence type="ECO:0000259" key="4">
    <source>
        <dbReference type="PROSITE" id="PS50887"/>
    </source>
</evidence>
<dbReference type="CDD" id="cd00130">
    <property type="entry name" value="PAS"/>
    <property type="match status" value="1"/>
</dbReference>
<dbReference type="Pfam" id="PF00990">
    <property type="entry name" value="GGDEF"/>
    <property type="match status" value="1"/>
</dbReference>
<dbReference type="InterPro" id="IPR043128">
    <property type="entry name" value="Rev_trsase/Diguanyl_cyclase"/>
</dbReference>
<proteinExistence type="predicted"/>
<dbReference type="InterPro" id="IPR000160">
    <property type="entry name" value="GGDEF_dom"/>
</dbReference>
<evidence type="ECO:0000313" key="5">
    <source>
        <dbReference type="EMBL" id="SJL84964.1"/>
    </source>
</evidence>
<evidence type="ECO:0000313" key="6">
    <source>
        <dbReference type="Proteomes" id="UP000189475"/>
    </source>
</evidence>
<evidence type="ECO:0000256" key="2">
    <source>
        <dbReference type="ARBA" id="ARBA00012528"/>
    </source>
</evidence>
<dbReference type="EMBL" id="FUFT01000008">
    <property type="protein sequence ID" value="SJL84964.1"/>
    <property type="molecule type" value="Genomic_DNA"/>
</dbReference>
<dbReference type="InterPro" id="IPR035965">
    <property type="entry name" value="PAS-like_dom_sf"/>
</dbReference>
<dbReference type="PANTHER" id="PTHR45138">
    <property type="entry name" value="REGULATORY COMPONENTS OF SENSORY TRANSDUCTION SYSTEM"/>
    <property type="match status" value="1"/>
</dbReference>
<protein>
    <recommendedName>
        <fullName evidence="2">diguanylate cyclase</fullName>
        <ecNumber evidence="2">2.7.7.65</ecNumber>
    </recommendedName>
</protein>
<dbReference type="CDD" id="cd01949">
    <property type="entry name" value="GGDEF"/>
    <property type="match status" value="1"/>
</dbReference>
<organism evidence="5 6">
    <name type="scientific">Vibrio palustris</name>
    <dbReference type="NCBI Taxonomy" id="1918946"/>
    <lineage>
        <taxon>Bacteria</taxon>
        <taxon>Pseudomonadati</taxon>
        <taxon>Pseudomonadota</taxon>
        <taxon>Gammaproteobacteria</taxon>
        <taxon>Vibrionales</taxon>
        <taxon>Vibrionaceae</taxon>
        <taxon>Vibrio</taxon>
    </lineage>
</organism>
<dbReference type="GO" id="GO:0052621">
    <property type="term" value="F:diguanylate cyclase activity"/>
    <property type="evidence" value="ECO:0007669"/>
    <property type="project" value="UniProtKB-EC"/>
</dbReference>
<gene>
    <name evidence="5" type="primary">adrA_4</name>
    <name evidence="5" type="ORF">VPAL9027_02976</name>
</gene>
<dbReference type="EC" id="2.7.7.65" evidence="2"/>
<keyword evidence="5" id="KW-0548">Nucleotidyltransferase</keyword>
<dbReference type="InterPro" id="IPR050469">
    <property type="entry name" value="Diguanylate_Cyclase"/>
</dbReference>
<feature type="domain" description="GGDEF" evidence="4">
    <location>
        <begin position="163"/>
        <end position="293"/>
    </location>
</feature>
<evidence type="ECO:0000256" key="1">
    <source>
        <dbReference type="ARBA" id="ARBA00001946"/>
    </source>
</evidence>
<accession>A0A1R4B7S4</accession>
<dbReference type="SUPFAM" id="SSF55785">
    <property type="entry name" value="PYP-like sensor domain (PAS domain)"/>
    <property type="match status" value="1"/>
</dbReference>